<comment type="caution">
    <text evidence="4">The sequence shown here is derived from an EMBL/GenBank/DDBJ whole genome shotgun (WGS) entry which is preliminary data.</text>
</comment>
<dbReference type="InterPro" id="IPR036908">
    <property type="entry name" value="RlpA-like_sf"/>
</dbReference>
<evidence type="ECO:0000256" key="2">
    <source>
        <dbReference type="SAM" id="MobiDB-lite"/>
    </source>
</evidence>
<dbReference type="InterPro" id="IPR059180">
    <property type="entry name" value="3D_YorM"/>
</dbReference>
<feature type="domain" description="3D" evidence="3">
    <location>
        <begin position="196"/>
        <end position="250"/>
    </location>
</feature>
<dbReference type="STRING" id="679200.HMPREF9333_00771"/>
<feature type="compositionally biased region" description="Basic and acidic residues" evidence="2">
    <location>
        <begin position="111"/>
        <end position="122"/>
    </location>
</feature>
<dbReference type="Proteomes" id="UP000003011">
    <property type="component" value="Unassembled WGS sequence"/>
</dbReference>
<evidence type="ECO:0000313" key="4">
    <source>
        <dbReference type="EMBL" id="EHI55989.1"/>
    </source>
</evidence>
<dbReference type="CDD" id="cd14667">
    <property type="entry name" value="3D_containing_proteins"/>
    <property type="match status" value="1"/>
</dbReference>
<gene>
    <name evidence="4" type="ORF">HMPREF9333_00771</name>
</gene>
<proteinExistence type="predicted"/>
<accession>G5GGT1</accession>
<dbReference type="AlphaFoldDB" id="G5GGT1"/>
<evidence type="ECO:0000313" key="5">
    <source>
        <dbReference type="Proteomes" id="UP000003011"/>
    </source>
</evidence>
<dbReference type="InterPro" id="IPR010611">
    <property type="entry name" value="3D_dom"/>
</dbReference>
<dbReference type="GO" id="GO:0004553">
    <property type="term" value="F:hydrolase activity, hydrolyzing O-glycosyl compounds"/>
    <property type="evidence" value="ECO:0007669"/>
    <property type="project" value="InterPro"/>
</dbReference>
<dbReference type="EMBL" id="ACZL01000014">
    <property type="protein sequence ID" value="EHI55989.1"/>
    <property type="molecule type" value="Genomic_DNA"/>
</dbReference>
<sequence length="256" mass="27634">MYILTFSFAAVSPGMYEVYADEYSSYVGKLNVSAYSDNLKTFYGEKPVAGRTVSAKLSMFDMGENIKIGDKVYRVESTLAENASENIMVYCDSKDAAIKYGLKTEKVYRKSPSERTAAKKDSTSNSKKSSQETKKTAQKSKSGSEKETSGSKSVSTHISGKSLGKFQITAYCNCPICSGQFAGKATSSGVMPKEGRTIAVDPSVISIGSKVVIDGVTYTAEDTGSGIYGNRIDIYFTDHAQAQSYGLKTKEVFAAQ</sequence>
<dbReference type="Pfam" id="PF06725">
    <property type="entry name" value="3D"/>
    <property type="match status" value="1"/>
</dbReference>
<evidence type="ECO:0000259" key="3">
    <source>
        <dbReference type="Pfam" id="PF06725"/>
    </source>
</evidence>
<dbReference type="InterPro" id="IPR051933">
    <property type="entry name" value="Resuscitation_pf_RpfB"/>
</dbReference>
<dbReference type="PANTHER" id="PTHR39160">
    <property type="entry name" value="CELL WALL-BINDING PROTEIN YOCH"/>
    <property type="match status" value="1"/>
</dbReference>
<keyword evidence="5" id="KW-1185">Reference proteome</keyword>
<dbReference type="PANTHER" id="PTHR39160:SF4">
    <property type="entry name" value="RESUSCITATION-PROMOTING FACTOR RPFB"/>
    <property type="match status" value="1"/>
</dbReference>
<dbReference type="PATRIC" id="fig|679200.3.peg.813"/>
<dbReference type="GO" id="GO:0009254">
    <property type="term" value="P:peptidoglycan turnover"/>
    <property type="evidence" value="ECO:0007669"/>
    <property type="project" value="InterPro"/>
</dbReference>
<dbReference type="Gene3D" id="2.40.40.10">
    <property type="entry name" value="RlpA-like domain"/>
    <property type="match status" value="1"/>
</dbReference>
<feature type="region of interest" description="Disordered" evidence="2">
    <location>
        <begin position="111"/>
        <end position="158"/>
    </location>
</feature>
<dbReference type="GO" id="GO:0019867">
    <property type="term" value="C:outer membrane"/>
    <property type="evidence" value="ECO:0007669"/>
    <property type="project" value="InterPro"/>
</dbReference>
<organism evidence="4 5">
    <name type="scientific">Johnsonella ignava ATCC 51276</name>
    <dbReference type="NCBI Taxonomy" id="679200"/>
    <lineage>
        <taxon>Bacteria</taxon>
        <taxon>Bacillati</taxon>
        <taxon>Bacillota</taxon>
        <taxon>Clostridia</taxon>
        <taxon>Lachnospirales</taxon>
        <taxon>Lachnospiraceae</taxon>
        <taxon>Johnsonella</taxon>
    </lineage>
</organism>
<dbReference type="HOGENOM" id="CLU_081220_0_0_9"/>
<name>G5GGT1_9FIRM</name>
<keyword evidence="1" id="KW-0732">Signal</keyword>
<dbReference type="eggNOG" id="COG3584">
    <property type="taxonomic scope" value="Bacteria"/>
</dbReference>
<protein>
    <recommendedName>
        <fullName evidence="3">3D domain-containing protein</fullName>
    </recommendedName>
</protein>
<dbReference type="SUPFAM" id="SSF50685">
    <property type="entry name" value="Barwin-like endoglucanases"/>
    <property type="match status" value="1"/>
</dbReference>
<evidence type="ECO:0000256" key="1">
    <source>
        <dbReference type="ARBA" id="ARBA00022729"/>
    </source>
</evidence>
<reference evidence="4 5" key="1">
    <citation type="submission" date="2011-08" db="EMBL/GenBank/DDBJ databases">
        <title>The Genome Sequence of Johnsonella ignava ATCC 51276.</title>
        <authorList>
            <consortium name="The Broad Institute Genome Sequencing Platform"/>
            <person name="Earl A."/>
            <person name="Ward D."/>
            <person name="Feldgarden M."/>
            <person name="Gevers D."/>
            <person name="Izard J."/>
            <person name="Blanton J.M."/>
            <person name="Baranova O.V."/>
            <person name="Dewhirst F.E."/>
            <person name="Young S.K."/>
            <person name="Zeng Q."/>
            <person name="Gargeya S."/>
            <person name="Fitzgerald M."/>
            <person name="Haas B."/>
            <person name="Abouelleil A."/>
            <person name="Alvarado L."/>
            <person name="Arachchi H.M."/>
            <person name="Berlin A."/>
            <person name="Brown A."/>
            <person name="Chapman S.B."/>
            <person name="Chen Z."/>
            <person name="Dunbar C."/>
            <person name="Freedman E."/>
            <person name="Gearin G."/>
            <person name="Gellesch M."/>
            <person name="Goldberg J."/>
            <person name="Griggs A."/>
            <person name="Gujja S."/>
            <person name="Heiman D."/>
            <person name="Howarth C."/>
            <person name="Larson L."/>
            <person name="Lui A."/>
            <person name="MacDonald P.J.P."/>
            <person name="Montmayeur A."/>
            <person name="Murphy C."/>
            <person name="Neiman D."/>
            <person name="Pearson M."/>
            <person name="Priest M."/>
            <person name="Roberts A."/>
            <person name="Saif S."/>
            <person name="Shea T."/>
            <person name="Shenoy N."/>
            <person name="Sisk P."/>
            <person name="Stolte C."/>
            <person name="Sykes S."/>
            <person name="Wortman J."/>
            <person name="Nusbaum C."/>
            <person name="Birren B."/>
        </authorList>
    </citation>
    <scope>NUCLEOTIDE SEQUENCE [LARGE SCALE GENOMIC DNA]</scope>
    <source>
        <strain evidence="4 5">ATCC 51276</strain>
    </source>
</reference>